<reference evidence="1" key="1">
    <citation type="journal article" date="2019" name="bioRxiv">
        <title>The Genome of the Zebra Mussel, Dreissena polymorpha: A Resource for Invasive Species Research.</title>
        <authorList>
            <person name="McCartney M.A."/>
            <person name="Auch B."/>
            <person name="Kono T."/>
            <person name="Mallez S."/>
            <person name="Zhang Y."/>
            <person name="Obille A."/>
            <person name="Becker A."/>
            <person name="Abrahante J.E."/>
            <person name="Garbe J."/>
            <person name="Badalamenti J.P."/>
            <person name="Herman A."/>
            <person name="Mangelson H."/>
            <person name="Liachko I."/>
            <person name="Sullivan S."/>
            <person name="Sone E.D."/>
            <person name="Koren S."/>
            <person name="Silverstein K.A.T."/>
            <person name="Beckman K.B."/>
            <person name="Gohl D.M."/>
        </authorList>
    </citation>
    <scope>NUCLEOTIDE SEQUENCE</scope>
    <source>
        <strain evidence="1">Duluth1</strain>
        <tissue evidence="1">Whole animal</tissue>
    </source>
</reference>
<dbReference type="Proteomes" id="UP000828390">
    <property type="component" value="Unassembled WGS sequence"/>
</dbReference>
<dbReference type="AlphaFoldDB" id="A0A9D4I5G6"/>
<evidence type="ECO:0000313" key="2">
    <source>
        <dbReference type="Proteomes" id="UP000828390"/>
    </source>
</evidence>
<organism evidence="1 2">
    <name type="scientific">Dreissena polymorpha</name>
    <name type="common">Zebra mussel</name>
    <name type="synonym">Mytilus polymorpha</name>
    <dbReference type="NCBI Taxonomy" id="45954"/>
    <lineage>
        <taxon>Eukaryota</taxon>
        <taxon>Metazoa</taxon>
        <taxon>Spiralia</taxon>
        <taxon>Lophotrochozoa</taxon>
        <taxon>Mollusca</taxon>
        <taxon>Bivalvia</taxon>
        <taxon>Autobranchia</taxon>
        <taxon>Heteroconchia</taxon>
        <taxon>Euheterodonta</taxon>
        <taxon>Imparidentia</taxon>
        <taxon>Neoheterodontei</taxon>
        <taxon>Myida</taxon>
        <taxon>Dreissenoidea</taxon>
        <taxon>Dreissenidae</taxon>
        <taxon>Dreissena</taxon>
    </lineage>
</organism>
<protein>
    <submittedName>
        <fullName evidence="1">Uncharacterized protein</fullName>
    </submittedName>
</protein>
<accession>A0A9D4I5G6</accession>
<reference evidence="1" key="2">
    <citation type="submission" date="2020-11" db="EMBL/GenBank/DDBJ databases">
        <authorList>
            <person name="McCartney M.A."/>
            <person name="Auch B."/>
            <person name="Kono T."/>
            <person name="Mallez S."/>
            <person name="Becker A."/>
            <person name="Gohl D.M."/>
            <person name="Silverstein K.A.T."/>
            <person name="Koren S."/>
            <person name="Bechman K.B."/>
            <person name="Herman A."/>
            <person name="Abrahante J.E."/>
            <person name="Garbe J."/>
        </authorList>
    </citation>
    <scope>NUCLEOTIDE SEQUENCE</scope>
    <source>
        <strain evidence="1">Duluth1</strain>
        <tissue evidence="1">Whole animal</tissue>
    </source>
</reference>
<evidence type="ECO:0000313" key="1">
    <source>
        <dbReference type="EMBL" id="KAH3748884.1"/>
    </source>
</evidence>
<dbReference type="EMBL" id="JAIWYP010000010">
    <property type="protein sequence ID" value="KAH3748884.1"/>
    <property type="molecule type" value="Genomic_DNA"/>
</dbReference>
<proteinExistence type="predicted"/>
<name>A0A9D4I5G6_DREPO</name>
<keyword evidence="2" id="KW-1185">Reference proteome</keyword>
<gene>
    <name evidence="1" type="ORF">DPMN_183373</name>
</gene>
<sequence length="184" mass="21189">MKIATLKSTLKRKLQVTQSARLSSTPYTIVTDGCAVLWCIHWPANGTVQDFVNSWWRFVLLHLSSCDVYLIFDRYHPYSIKSGTRTGRASSCNKVCHKLITLTPLPAKQIILTNFENKVQLIDLICEDFRCRENDLQEVHHKLIITGSSDIPVEIHRNNIMDRVDLRTTHEEADVIIPRQSCRL</sequence>
<comment type="caution">
    <text evidence="1">The sequence shown here is derived from an EMBL/GenBank/DDBJ whole genome shotgun (WGS) entry which is preliminary data.</text>
</comment>